<dbReference type="InterPro" id="IPR046341">
    <property type="entry name" value="SET_dom_sf"/>
</dbReference>
<dbReference type="PANTHER" id="PTHR13271">
    <property type="entry name" value="UNCHARACTERIZED PUTATIVE METHYLTRANSFERASE"/>
    <property type="match status" value="1"/>
</dbReference>
<keyword evidence="1" id="KW-0489">Methyltransferase</keyword>
<evidence type="ECO:0000259" key="4">
    <source>
        <dbReference type="Pfam" id="PF00856"/>
    </source>
</evidence>
<evidence type="ECO:0000313" key="6">
    <source>
        <dbReference type="Proteomes" id="UP001152885"/>
    </source>
</evidence>
<feature type="domain" description="SET" evidence="4">
    <location>
        <begin position="68"/>
        <end position="191"/>
    </location>
</feature>
<dbReference type="GO" id="GO:0016279">
    <property type="term" value="F:protein-lysine N-methyltransferase activity"/>
    <property type="evidence" value="ECO:0007669"/>
    <property type="project" value="InterPro"/>
</dbReference>
<evidence type="ECO:0000256" key="3">
    <source>
        <dbReference type="ARBA" id="ARBA00022691"/>
    </source>
</evidence>
<evidence type="ECO:0000313" key="5">
    <source>
        <dbReference type="EMBL" id="CAI5759801.1"/>
    </source>
</evidence>
<organism evidence="5 6">
    <name type="scientific">Candida verbasci</name>
    <dbReference type="NCBI Taxonomy" id="1227364"/>
    <lineage>
        <taxon>Eukaryota</taxon>
        <taxon>Fungi</taxon>
        <taxon>Dikarya</taxon>
        <taxon>Ascomycota</taxon>
        <taxon>Saccharomycotina</taxon>
        <taxon>Pichiomycetes</taxon>
        <taxon>Debaryomycetaceae</taxon>
        <taxon>Candida/Lodderomyces clade</taxon>
        <taxon>Candida</taxon>
    </lineage>
</organism>
<name>A0A9W4TWR3_9ASCO</name>
<dbReference type="PANTHER" id="PTHR13271:SF47">
    <property type="entry name" value="ACTIN-HISTIDINE N-METHYLTRANSFERASE"/>
    <property type="match status" value="1"/>
</dbReference>
<accession>A0A9W4TWR3</accession>
<evidence type="ECO:0000256" key="2">
    <source>
        <dbReference type="ARBA" id="ARBA00022679"/>
    </source>
</evidence>
<dbReference type="GO" id="GO:0032259">
    <property type="term" value="P:methylation"/>
    <property type="evidence" value="ECO:0007669"/>
    <property type="project" value="UniProtKB-KW"/>
</dbReference>
<dbReference type="InterPro" id="IPR001214">
    <property type="entry name" value="SET_dom"/>
</dbReference>
<dbReference type="EMBL" id="CANTUO010000005">
    <property type="protein sequence ID" value="CAI5759801.1"/>
    <property type="molecule type" value="Genomic_DNA"/>
</dbReference>
<keyword evidence="2" id="KW-0808">Transferase</keyword>
<evidence type="ECO:0000256" key="1">
    <source>
        <dbReference type="ARBA" id="ARBA00022603"/>
    </source>
</evidence>
<gene>
    <name evidence="5" type="ORF">CANVERA_P4313</name>
</gene>
<dbReference type="Gene3D" id="3.90.1410.10">
    <property type="entry name" value="set domain protein methyltransferase, domain 1"/>
    <property type="match status" value="1"/>
</dbReference>
<keyword evidence="6" id="KW-1185">Reference proteome</keyword>
<dbReference type="SUPFAM" id="SSF82199">
    <property type="entry name" value="SET domain"/>
    <property type="match status" value="1"/>
</dbReference>
<dbReference type="InterPro" id="IPR050600">
    <property type="entry name" value="SETD3_SETD6_MTase"/>
</dbReference>
<dbReference type="AlphaFoldDB" id="A0A9W4TWR3"/>
<keyword evidence="3" id="KW-0949">S-adenosyl-L-methionine</keyword>
<dbReference type="OrthoDB" id="341421at2759"/>
<dbReference type="InterPro" id="IPR044429">
    <property type="entry name" value="SETD4_SET"/>
</dbReference>
<reference evidence="5" key="1">
    <citation type="submission" date="2022-12" db="EMBL/GenBank/DDBJ databases">
        <authorList>
            <person name="Brejova B."/>
        </authorList>
    </citation>
    <scope>NUCLEOTIDE SEQUENCE</scope>
</reference>
<sequence>MSLEFSFNNINHEYTSDKFTDQYYSHLTKDELLKLSSFQLLSFYLTIERYRGVQSWWKPFLDMLPTMSDFQLTPMTWNNQELVKQLPISTQLMNEEITSRFEKDYKVISDELGILNREDVLLSWLCINSRCLYMKLSTSHNSSDNFTMVPFVDFINHSDEDHCKLKIDFKGFKIITTCEYTLNSQIYLNYGPHNNDFLLCEYGFMINDNKWNDLDISNYIMDYLKPKQIEYLKQIDYFDFYTLTNSILSFRTEVVLAVIQESNPEESKKLESFINGYTDGVIYQRLSKHLLKKILEEVIFEYEKNQHLQFDSAPRKKVIGDLYRNRNDIAKSYIQEYLS</sequence>
<proteinExistence type="predicted"/>
<protein>
    <recommendedName>
        <fullName evidence="4">SET domain-containing protein</fullName>
    </recommendedName>
</protein>
<dbReference type="Proteomes" id="UP001152885">
    <property type="component" value="Unassembled WGS sequence"/>
</dbReference>
<dbReference type="CDD" id="cd19177">
    <property type="entry name" value="SET_SETD4"/>
    <property type="match status" value="1"/>
</dbReference>
<dbReference type="Pfam" id="PF00856">
    <property type="entry name" value="SET"/>
    <property type="match status" value="1"/>
</dbReference>
<comment type="caution">
    <text evidence="5">The sequence shown here is derived from an EMBL/GenBank/DDBJ whole genome shotgun (WGS) entry which is preliminary data.</text>
</comment>